<evidence type="ECO:0000313" key="1">
    <source>
        <dbReference type="EMBL" id="TFZ08931.1"/>
    </source>
</evidence>
<reference evidence="1 2" key="1">
    <citation type="submission" date="2019-03" db="EMBL/GenBank/DDBJ databases">
        <title>Ramlibacter sp. 18x22-1, whole genome shotgun sequence.</title>
        <authorList>
            <person name="Zhang X."/>
            <person name="Feng G."/>
            <person name="Zhu H."/>
        </authorList>
    </citation>
    <scope>NUCLEOTIDE SEQUENCE [LARGE SCALE GENOMIC DNA]</scope>
    <source>
        <strain evidence="1 2">18x22-1</strain>
    </source>
</reference>
<sequence length="295" mass="33166">MTEPDNELITIDTSELERLVGEDVVVAILSSAPLKVQTRVAKAAHHLQKAIRLEGFDEEMGVIRLIAAEEELVVAIFELLKLNADHFPEHRDFVSKKKNHLVKLAFTPVLSEMATVFEDFLKNGLAPAGLEGVTTWRVVPAVKDGKAVLTLFAHDGKFLIDVNPLDVSISRDEASDDEVVQHLYDDFFARLPDDGENRVKTFITQRADYRNKLLYAEDGQSYLMGETLAEIRAIVERDLTRLLWCLAALLTNKPASKRWGAVGQFIALYRRVLLEAKVLRPAEFEAYGLLPAREE</sequence>
<name>A0A4Z0CC30_9BURK</name>
<dbReference type="EMBL" id="SMLK01000001">
    <property type="protein sequence ID" value="TFZ08931.1"/>
    <property type="molecule type" value="Genomic_DNA"/>
</dbReference>
<dbReference type="OrthoDB" id="9255645at2"/>
<dbReference type="Proteomes" id="UP000297839">
    <property type="component" value="Unassembled WGS sequence"/>
</dbReference>
<comment type="caution">
    <text evidence="1">The sequence shown here is derived from an EMBL/GenBank/DDBJ whole genome shotgun (WGS) entry which is preliminary data.</text>
</comment>
<accession>A0A4Z0CC30</accession>
<proteinExistence type="predicted"/>
<keyword evidence="2" id="KW-1185">Reference proteome</keyword>
<dbReference type="RefSeq" id="WP_135249016.1">
    <property type="nucleotide sequence ID" value="NZ_SMLK01000001.1"/>
</dbReference>
<dbReference type="AlphaFoldDB" id="A0A4Z0CC30"/>
<evidence type="ECO:0000313" key="2">
    <source>
        <dbReference type="Proteomes" id="UP000297839"/>
    </source>
</evidence>
<gene>
    <name evidence="1" type="ORF">EZ216_07255</name>
</gene>
<protein>
    <submittedName>
        <fullName evidence="1">Uncharacterized protein</fullName>
    </submittedName>
</protein>
<organism evidence="1 2">
    <name type="scientific">Ramlibacter humi</name>
    <dbReference type="NCBI Taxonomy" id="2530451"/>
    <lineage>
        <taxon>Bacteria</taxon>
        <taxon>Pseudomonadati</taxon>
        <taxon>Pseudomonadota</taxon>
        <taxon>Betaproteobacteria</taxon>
        <taxon>Burkholderiales</taxon>
        <taxon>Comamonadaceae</taxon>
        <taxon>Ramlibacter</taxon>
    </lineage>
</organism>